<accession>A0ABQ5Q613</accession>
<dbReference type="Proteomes" id="UP001165089">
    <property type="component" value="Unassembled WGS sequence"/>
</dbReference>
<evidence type="ECO:0000313" key="2">
    <source>
        <dbReference type="EMBL" id="GLH70192.1"/>
    </source>
</evidence>
<dbReference type="Pfam" id="PF04536">
    <property type="entry name" value="TPM_phosphatase"/>
    <property type="match status" value="1"/>
</dbReference>
<protein>
    <recommendedName>
        <fullName evidence="1">TPM domain-containing protein</fullName>
    </recommendedName>
</protein>
<dbReference type="EMBL" id="BSDD01000003">
    <property type="protein sequence ID" value="GLH70192.1"/>
    <property type="molecule type" value="Genomic_DNA"/>
</dbReference>
<evidence type="ECO:0000313" key="3">
    <source>
        <dbReference type="Proteomes" id="UP001165089"/>
    </source>
</evidence>
<name>A0ABQ5Q613_9BACT</name>
<dbReference type="PANTHER" id="PTHR30373:SF8">
    <property type="entry name" value="BLL7265 PROTEIN"/>
    <property type="match status" value="1"/>
</dbReference>
<dbReference type="PANTHER" id="PTHR30373">
    <property type="entry name" value="UPF0603 PROTEIN YGCG"/>
    <property type="match status" value="1"/>
</dbReference>
<keyword evidence="3" id="KW-1185">Reference proteome</keyword>
<reference evidence="2 3" key="1">
    <citation type="journal article" date="2023" name="Antonie Van Leeuwenhoek">
        <title>Mesoterricola silvestris gen. nov., sp. nov., Mesoterricola sediminis sp. nov., Geothrix oryzae sp. nov., Geothrix edaphica sp. nov., Geothrix rubra sp. nov., and Geothrix limicola sp. nov., six novel members of Acidobacteriota isolated from soils.</title>
        <authorList>
            <person name="Itoh H."/>
            <person name="Sugisawa Y."/>
            <person name="Mise K."/>
            <person name="Xu Z."/>
            <person name="Kuniyasu M."/>
            <person name="Ushijima N."/>
            <person name="Kawano K."/>
            <person name="Kobayashi E."/>
            <person name="Shiratori Y."/>
            <person name="Masuda Y."/>
            <person name="Senoo K."/>
        </authorList>
    </citation>
    <scope>NUCLEOTIDE SEQUENCE [LARGE SCALE GENOMIC DNA]</scope>
    <source>
        <strain evidence="2 3">Red803</strain>
    </source>
</reference>
<gene>
    <name evidence="2" type="ORF">GETHPA_17250</name>
</gene>
<dbReference type="InterPro" id="IPR007621">
    <property type="entry name" value="TPM_dom"/>
</dbReference>
<comment type="caution">
    <text evidence="2">The sequence shown here is derived from an EMBL/GenBank/DDBJ whole genome shotgun (WGS) entry which is preliminary data.</text>
</comment>
<sequence>MVGMSRRSLRKCVDQVRVVAAIQEAERVTSGEIRVSVASFFWGDVEKTAGKAFRRLGMARTADRNGVLIFLVPSRRRFAVLGDSGIHEKVGQAFWEDVSACLSSHFRKGAFTEGLVEGIRMVGERLATHFPSAGAADRNELPEDVDFH</sequence>
<proteinExistence type="predicted"/>
<organism evidence="2 3">
    <name type="scientific">Geothrix rubra</name>
    <dbReference type="NCBI Taxonomy" id="2927977"/>
    <lineage>
        <taxon>Bacteria</taxon>
        <taxon>Pseudomonadati</taxon>
        <taxon>Acidobacteriota</taxon>
        <taxon>Holophagae</taxon>
        <taxon>Holophagales</taxon>
        <taxon>Holophagaceae</taxon>
        <taxon>Geothrix</taxon>
    </lineage>
</organism>
<feature type="domain" description="TPM" evidence="1">
    <location>
        <begin position="17"/>
        <end position="124"/>
    </location>
</feature>
<dbReference type="Gene3D" id="3.10.310.50">
    <property type="match status" value="1"/>
</dbReference>
<evidence type="ECO:0000259" key="1">
    <source>
        <dbReference type="Pfam" id="PF04536"/>
    </source>
</evidence>